<comment type="caution">
    <text evidence="2">The sequence shown here is derived from an EMBL/GenBank/DDBJ whole genome shotgun (WGS) entry which is preliminary data.</text>
</comment>
<evidence type="ECO:0000313" key="3">
    <source>
        <dbReference type="Proteomes" id="UP001519460"/>
    </source>
</evidence>
<reference evidence="2 3" key="1">
    <citation type="journal article" date="2023" name="Sci. Data">
        <title>Genome assembly of the Korean intertidal mud-creeper Batillaria attramentaria.</title>
        <authorList>
            <person name="Patra A.K."/>
            <person name="Ho P.T."/>
            <person name="Jun S."/>
            <person name="Lee S.J."/>
            <person name="Kim Y."/>
            <person name="Won Y.J."/>
        </authorList>
    </citation>
    <scope>NUCLEOTIDE SEQUENCE [LARGE SCALE GENOMIC DNA]</scope>
    <source>
        <strain evidence="2">Wonlab-2016</strain>
    </source>
</reference>
<organism evidence="2 3">
    <name type="scientific">Batillaria attramentaria</name>
    <dbReference type="NCBI Taxonomy" id="370345"/>
    <lineage>
        <taxon>Eukaryota</taxon>
        <taxon>Metazoa</taxon>
        <taxon>Spiralia</taxon>
        <taxon>Lophotrochozoa</taxon>
        <taxon>Mollusca</taxon>
        <taxon>Gastropoda</taxon>
        <taxon>Caenogastropoda</taxon>
        <taxon>Sorbeoconcha</taxon>
        <taxon>Cerithioidea</taxon>
        <taxon>Batillariidae</taxon>
        <taxon>Batillaria</taxon>
    </lineage>
</organism>
<dbReference type="Proteomes" id="UP001519460">
    <property type="component" value="Unassembled WGS sequence"/>
</dbReference>
<keyword evidence="3" id="KW-1185">Reference proteome</keyword>
<accession>A0ABD0KR17</accession>
<dbReference type="EMBL" id="JACVVK020000135">
    <property type="protein sequence ID" value="KAK7489720.1"/>
    <property type="molecule type" value="Genomic_DNA"/>
</dbReference>
<feature type="compositionally biased region" description="Polar residues" evidence="1">
    <location>
        <begin position="18"/>
        <end position="34"/>
    </location>
</feature>
<proteinExistence type="predicted"/>
<gene>
    <name evidence="2" type="ORF">BaRGS_00019115</name>
</gene>
<sequence>MYIVDMAKSGEKKKQNGTRRTVTQSLSSPLSSATGKAHMHPQNLSEDSNAYKQAFCNSASCALHGAAGWTEVDERLLGAVVVCESWYPGHVTVCFVVCTYTRLQQQEEWKGRRRYVSLLSNSQEEFKFHERQVDANLNDNASSFFGRRKADNGTCTMYANTQSFLASTIMQCTCTVEFDMTCAVPAGERRQFTPHYTVIALSSDVIRVDCQFKTGNLL</sequence>
<protein>
    <submittedName>
        <fullName evidence="2">Uncharacterized protein</fullName>
    </submittedName>
</protein>
<name>A0ABD0KR17_9CAEN</name>
<evidence type="ECO:0000256" key="1">
    <source>
        <dbReference type="SAM" id="MobiDB-lite"/>
    </source>
</evidence>
<feature type="region of interest" description="Disordered" evidence="1">
    <location>
        <begin position="1"/>
        <end position="43"/>
    </location>
</feature>
<evidence type="ECO:0000313" key="2">
    <source>
        <dbReference type="EMBL" id="KAK7489720.1"/>
    </source>
</evidence>
<dbReference type="AlphaFoldDB" id="A0ABD0KR17"/>